<name>A0A699ZXI3_HAELA</name>
<comment type="similarity">
    <text evidence="1">Belongs to the peptidase C1 family.</text>
</comment>
<reference evidence="3 4" key="1">
    <citation type="submission" date="2020-02" db="EMBL/GenBank/DDBJ databases">
        <title>Draft genome sequence of Haematococcus lacustris strain NIES-144.</title>
        <authorList>
            <person name="Morimoto D."/>
            <person name="Nakagawa S."/>
            <person name="Yoshida T."/>
            <person name="Sawayama S."/>
        </authorList>
    </citation>
    <scope>NUCLEOTIDE SEQUENCE [LARGE SCALE GENOMIC DNA]</scope>
    <source>
        <strain evidence="3 4">NIES-144</strain>
    </source>
</reference>
<dbReference type="SUPFAM" id="SSF54001">
    <property type="entry name" value="Cysteine proteinases"/>
    <property type="match status" value="1"/>
</dbReference>
<feature type="domain" description="Peptidase C1A papain C-terminal" evidence="2">
    <location>
        <begin position="18"/>
        <end position="88"/>
    </location>
</feature>
<dbReference type="InterPro" id="IPR038765">
    <property type="entry name" value="Papain-like_cys_pep_sf"/>
</dbReference>
<proteinExistence type="inferred from homology"/>
<dbReference type="EMBL" id="BLLF01002264">
    <property type="protein sequence ID" value="GFH23404.1"/>
    <property type="molecule type" value="Genomic_DNA"/>
</dbReference>
<comment type="caution">
    <text evidence="3">The sequence shown here is derived from an EMBL/GenBank/DDBJ whole genome shotgun (WGS) entry which is preliminary data.</text>
</comment>
<dbReference type="Gene3D" id="3.90.70.10">
    <property type="entry name" value="Cysteine proteinases"/>
    <property type="match status" value="1"/>
</dbReference>
<keyword evidence="4" id="KW-1185">Reference proteome</keyword>
<dbReference type="GO" id="GO:0006508">
    <property type="term" value="P:proteolysis"/>
    <property type="evidence" value="ECO:0007669"/>
    <property type="project" value="InterPro"/>
</dbReference>
<evidence type="ECO:0000313" key="4">
    <source>
        <dbReference type="Proteomes" id="UP000485058"/>
    </source>
</evidence>
<dbReference type="AlphaFoldDB" id="A0A699ZXI3"/>
<sequence length="105" mass="10671">MGCSGGMMDNAYEWIIKVVTIDGYQDIPVGDEAALLKAAAHQPVAVAVEADSRAFQLYVGGVMSDPGCGDQLNHGVLVVGYGGLDASGAWPQPSSPTPPDPGAVA</sequence>
<dbReference type="InterPro" id="IPR013128">
    <property type="entry name" value="Peptidase_C1A"/>
</dbReference>
<gene>
    <name evidence="3" type="ORF">HaLaN_21012</name>
</gene>
<dbReference type="InterPro" id="IPR025660">
    <property type="entry name" value="Pept_his_AS"/>
</dbReference>
<dbReference type="InterPro" id="IPR000668">
    <property type="entry name" value="Peptidase_C1A_C"/>
</dbReference>
<protein>
    <recommendedName>
        <fullName evidence="2">Peptidase C1A papain C-terminal domain-containing protein</fullName>
    </recommendedName>
</protein>
<dbReference type="PANTHER" id="PTHR12411">
    <property type="entry name" value="CYSTEINE PROTEASE FAMILY C1-RELATED"/>
    <property type="match status" value="1"/>
</dbReference>
<dbReference type="Pfam" id="PF00112">
    <property type="entry name" value="Peptidase_C1"/>
    <property type="match status" value="1"/>
</dbReference>
<dbReference type="GO" id="GO:0008234">
    <property type="term" value="F:cysteine-type peptidase activity"/>
    <property type="evidence" value="ECO:0007669"/>
    <property type="project" value="InterPro"/>
</dbReference>
<dbReference type="Proteomes" id="UP000485058">
    <property type="component" value="Unassembled WGS sequence"/>
</dbReference>
<evidence type="ECO:0000259" key="2">
    <source>
        <dbReference type="Pfam" id="PF00112"/>
    </source>
</evidence>
<evidence type="ECO:0000256" key="1">
    <source>
        <dbReference type="ARBA" id="ARBA00008455"/>
    </source>
</evidence>
<evidence type="ECO:0000313" key="3">
    <source>
        <dbReference type="EMBL" id="GFH23404.1"/>
    </source>
</evidence>
<organism evidence="3 4">
    <name type="scientific">Haematococcus lacustris</name>
    <name type="common">Green alga</name>
    <name type="synonym">Haematococcus pluvialis</name>
    <dbReference type="NCBI Taxonomy" id="44745"/>
    <lineage>
        <taxon>Eukaryota</taxon>
        <taxon>Viridiplantae</taxon>
        <taxon>Chlorophyta</taxon>
        <taxon>core chlorophytes</taxon>
        <taxon>Chlorophyceae</taxon>
        <taxon>CS clade</taxon>
        <taxon>Chlamydomonadales</taxon>
        <taxon>Haematococcaceae</taxon>
        <taxon>Haematococcus</taxon>
    </lineage>
</organism>
<accession>A0A699ZXI3</accession>
<dbReference type="PROSITE" id="PS00639">
    <property type="entry name" value="THIOL_PROTEASE_HIS"/>
    <property type="match status" value="1"/>
</dbReference>